<feature type="compositionally biased region" description="Low complexity" evidence="1">
    <location>
        <begin position="56"/>
        <end position="70"/>
    </location>
</feature>
<sequence>LTGDIPNPSKCFSLIRKAKSARIRQELLEKSAQTSKTKKTSDYAAITGSRRSADEYSSFYSSSTPTSKPSNVGFLKSNPISTTSGISGTSRLHNRREGGNVK</sequence>
<evidence type="ECO:0000313" key="2">
    <source>
        <dbReference type="EMBL" id="CAF4443496.1"/>
    </source>
</evidence>
<evidence type="ECO:0000256" key="1">
    <source>
        <dbReference type="SAM" id="MobiDB-lite"/>
    </source>
</evidence>
<feature type="compositionally biased region" description="Low complexity" evidence="1">
    <location>
        <begin position="80"/>
        <end position="90"/>
    </location>
</feature>
<feature type="non-terminal residue" evidence="2">
    <location>
        <position position="1"/>
    </location>
</feature>
<name>A0A820S1R0_9BILA</name>
<feature type="non-terminal residue" evidence="2">
    <location>
        <position position="102"/>
    </location>
</feature>
<accession>A0A820S1R0</accession>
<feature type="region of interest" description="Disordered" evidence="1">
    <location>
        <begin position="52"/>
        <end position="102"/>
    </location>
</feature>
<dbReference type="EMBL" id="CAJOAY010034212">
    <property type="protein sequence ID" value="CAF4443496.1"/>
    <property type="molecule type" value="Genomic_DNA"/>
</dbReference>
<organism evidence="2 3">
    <name type="scientific">Adineta steineri</name>
    <dbReference type="NCBI Taxonomy" id="433720"/>
    <lineage>
        <taxon>Eukaryota</taxon>
        <taxon>Metazoa</taxon>
        <taxon>Spiralia</taxon>
        <taxon>Gnathifera</taxon>
        <taxon>Rotifera</taxon>
        <taxon>Eurotatoria</taxon>
        <taxon>Bdelloidea</taxon>
        <taxon>Adinetida</taxon>
        <taxon>Adinetidae</taxon>
        <taxon>Adineta</taxon>
    </lineage>
</organism>
<dbReference type="AlphaFoldDB" id="A0A820S1R0"/>
<evidence type="ECO:0000313" key="3">
    <source>
        <dbReference type="Proteomes" id="UP000663881"/>
    </source>
</evidence>
<proteinExistence type="predicted"/>
<comment type="caution">
    <text evidence="2">The sequence shown here is derived from an EMBL/GenBank/DDBJ whole genome shotgun (WGS) entry which is preliminary data.</text>
</comment>
<protein>
    <submittedName>
        <fullName evidence="2">Uncharacterized protein</fullName>
    </submittedName>
</protein>
<dbReference type="Proteomes" id="UP000663881">
    <property type="component" value="Unassembled WGS sequence"/>
</dbReference>
<gene>
    <name evidence="2" type="ORF">OKA104_LOCUS53759</name>
</gene>
<reference evidence="2" key="1">
    <citation type="submission" date="2021-02" db="EMBL/GenBank/DDBJ databases">
        <authorList>
            <person name="Nowell W R."/>
        </authorList>
    </citation>
    <scope>NUCLEOTIDE SEQUENCE</scope>
</reference>